<protein>
    <submittedName>
        <fullName evidence="1">Uncharacterized protein</fullName>
    </submittedName>
</protein>
<name>A0A238JDK1_9RHOB</name>
<sequence>MPVTSFALLLVTVIAAAAVTVMAMSTWGVLNVLPVLLALALLARWGLAHVTHDDTNHP</sequence>
<evidence type="ECO:0000313" key="1">
    <source>
        <dbReference type="EMBL" id="SMX28760.1"/>
    </source>
</evidence>
<dbReference type="RefSeq" id="WP_166652759.1">
    <property type="nucleotide sequence ID" value="NZ_FXXP01000002.1"/>
</dbReference>
<evidence type="ECO:0000313" key="2">
    <source>
        <dbReference type="Proteomes" id="UP000225972"/>
    </source>
</evidence>
<dbReference type="EMBL" id="FXXP01000002">
    <property type="protein sequence ID" value="SMX28760.1"/>
    <property type="molecule type" value="Genomic_DNA"/>
</dbReference>
<dbReference type="Proteomes" id="UP000225972">
    <property type="component" value="Unassembled WGS sequence"/>
</dbReference>
<keyword evidence="2" id="KW-1185">Reference proteome</keyword>
<reference evidence="2" key="1">
    <citation type="submission" date="2017-05" db="EMBL/GenBank/DDBJ databases">
        <authorList>
            <person name="Rodrigo-Torres L."/>
            <person name="Arahal R. D."/>
            <person name="Lucena T."/>
        </authorList>
    </citation>
    <scope>NUCLEOTIDE SEQUENCE [LARGE SCALE GENOMIC DNA]</scope>
    <source>
        <strain evidence="2">CECT 8649</strain>
    </source>
</reference>
<gene>
    <name evidence="1" type="ORF">TRP8649_02886</name>
</gene>
<organism evidence="1 2">
    <name type="scientific">Pelagimonas phthalicica</name>
    <dbReference type="NCBI Taxonomy" id="1037362"/>
    <lineage>
        <taxon>Bacteria</taxon>
        <taxon>Pseudomonadati</taxon>
        <taxon>Pseudomonadota</taxon>
        <taxon>Alphaproteobacteria</taxon>
        <taxon>Rhodobacterales</taxon>
        <taxon>Roseobacteraceae</taxon>
        <taxon>Pelagimonas</taxon>
    </lineage>
</organism>
<accession>A0A238JDK1</accession>
<dbReference type="AlphaFoldDB" id="A0A238JDK1"/>
<proteinExistence type="predicted"/>